<dbReference type="EMBL" id="JABXBU010002227">
    <property type="protein sequence ID" value="KAF8774397.1"/>
    <property type="molecule type" value="Genomic_DNA"/>
</dbReference>
<keyword evidence="2" id="KW-1185">Reference proteome</keyword>
<name>A0A8T0EKH6_ARGBR</name>
<reference evidence="1" key="2">
    <citation type="submission" date="2020-06" db="EMBL/GenBank/DDBJ databases">
        <authorList>
            <person name="Sheffer M."/>
        </authorList>
    </citation>
    <scope>NUCLEOTIDE SEQUENCE</scope>
</reference>
<reference evidence="1" key="1">
    <citation type="journal article" date="2020" name="bioRxiv">
        <title>Chromosome-level reference genome of the European wasp spider Argiope bruennichi: a resource for studies on range expansion and evolutionary adaptation.</title>
        <authorList>
            <person name="Sheffer M.M."/>
            <person name="Hoppe A."/>
            <person name="Krehenwinkel H."/>
            <person name="Uhl G."/>
            <person name="Kuss A.W."/>
            <person name="Jensen L."/>
            <person name="Jensen C."/>
            <person name="Gillespie R.G."/>
            <person name="Hoff K.J."/>
            <person name="Prost S."/>
        </authorList>
    </citation>
    <scope>NUCLEOTIDE SEQUENCE</scope>
</reference>
<organism evidence="1 2">
    <name type="scientific">Argiope bruennichi</name>
    <name type="common">Wasp spider</name>
    <name type="synonym">Aranea bruennichi</name>
    <dbReference type="NCBI Taxonomy" id="94029"/>
    <lineage>
        <taxon>Eukaryota</taxon>
        <taxon>Metazoa</taxon>
        <taxon>Ecdysozoa</taxon>
        <taxon>Arthropoda</taxon>
        <taxon>Chelicerata</taxon>
        <taxon>Arachnida</taxon>
        <taxon>Araneae</taxon>
        <taxon>Araneomorphae</taxon>
        <taxon>Entelegynae</taxon>
        <taxon>Araneoidea</taxon>
        <taxon>Araneidae</taxon>
        <taxon>Argiope</taxon>
    </lineage>
</organism>
<evidence type="ECO:0000313" key="2">
    <source>
        <dbReference type="Proteomes" id="UP000807504"/>
    </source>
</evidence>
<protein>
    <submittedName>
        <fullName evidence="1">Uncharacterized protein</fullName>
    </submittedName>
</protein>
<dbReference type="Proteomes" id="UP000807504">
    <property type="component" value="Unassembled WGS sequence"/>
</dbReference>
<sequence length="79" mass="9008">MSGANYGNVQLLWRLLRNVVGSLFGVAVRLLRNNLLPCFLSNGDKEDEDKQKFCNTCTCPGKRHHFGNNILRYGLIREI</sequence>
<proteinExistence type="predicted"/>
<accession>A0A8T0EKH6</accession>
<evidence type="ECO:0000313" key="1">
    <source>
        <dbReference type="EMBL" id="KAF8774397.1"/>
    </source>
</evidence>
<dbReference type="AlphaFoldDB" id="A0A8T0EKH6"/>
<gene>
    <name evidence="1" type="ORF">HNY73_016951</name>
</gene>
<comment type="caution">
    <text evidence="1">The sequence shown here is derived from an EMBL/GenBank/DDBJ whole genome shotgun (WGS) entry which is preliminary data.</text>
</comment>